<proteinExistence type="predicted"/>
<feature type="compositionally biased region" description="Basic and acidic residues" evidence="1">
    <location>
        <begin position="33"/>
        <end position="49"/>
    </location>
</feature>
<accession>A0ABS5QL25</accession>
<feature type="region of interest" description="Disordered" evidence="1">
    <location>
        <begin position="1"/>
        <end position="59"/>
    </location>
</feature>
<dbReference type="Proteomes" id="UP000680365">
    <property type="component" value="Unassembled WGS sequence"/>
</dbReference>
<feature type="compositionally biased region" description="Basic and acidic residues" evidence="1">
    <location>
        <begin position="1"/>
        <end position="16"/>
    </location>
</feature>
<sequence>MVFENFDKRETQRGIDEQDQGVEQKLSNEEIESFGKKRQEEQEEIREQEQSYTRNKNPEYQEQIQQGASDAYGVPRSDPDIQNLTLDNGESSGDIELSDFDNINNGENIELSEKDPSRVNFDRQDILENLDSSKRDEINSKISEIAGEFMQNTKDPIDNIGDLFKILGDTVNKLLTELGINFDTSGNRGDPNAVSNFSYGGGFGKFDFGDLPPGAGINGKDFILDNEKLLEQFGLDLSSIGVDQYRHSGTSPLCARTTRLTFEKNGINVPNGHARDLFAQFKSSSGEIRGADVGPYLLNQVSSGNNFFDLTMCNYANNRDPKGTSGYHRVPAILGNDGVLYVSDPYYGPQPAPDGWNNKSANRYPLANHPHIQKPNAIFAVGPSHSKK</sequence>
<gene>
    <name evidence="2" type="ORF">VAMP_23n24</name>
</gene>
<dbReference type="RefSeq" id="WP_213348591.1">
    <property type="nucleotide sequence ID" value="NZ_JAEDAM010000014.1"/>
</dbReference>
<dbReference type="EMBL" id="JAEDAM010000014">
    <property type="protein sequence ID" value="MBS8121767.1"/>
    <property type="molecule type" value="Genomic_DNA"/>
</dbReference>
<name>A0ABS5QL25_9BACT</name>
<reference evidence="2 3" key="1">
    <citation type="journal article" date="2021" name="Nat. Commun.">
        <title>Reductive evolution and unique predatory mode in the CPR bacterium Vampirococcus lugosii.</title>
        <authorList>
            <person name="Moreira D."/>
            <person name="Zivanovic Y."/>
            <person name="Lopez-Archilla A.I."/>
            <person name="Iniesto M."/>
            <person name="Lopez-Garcia P."/>
        </authorList>
    </citation>
    <scope>NUCLEOTIDE SEQUENCE [LARGE SCALE GENOMIC DNA]</scope>
    <source>
        <strain evidence="2">Chiprana</strain>
    </source>
</reference>
<evidence type="ECO:0000256" key="1">
    <source>
        <dbReference type="SAM" id="MobiDB-lite"/>
    </source>
</evidence>
<comment type="caution">
    <text evidence="2">The sequence shown here is derived from an EMBL/GenBank/DDBJ whole genome shotgun (WGS) entry which is preliminary data.</text>
</comment>
<evidence type="ECO:0000313" key="3">
    <source>
        <dbReference type="Proteomes" id="UP000680365"/>
    </source>
</evidence>
<evidence type="ECO:0000313" key="2">
    <source>
        <dbReference type="EMBL" id="MBS8121767.1"/>
    </source>
</evidence>
<keyword evidence="3" id="KW-1185">Reference proteome</keyword>
<organism evidence="2 3">
    <name type="scientific">Candidatus Vampirococcus lugosii</name>
    <dbReference type="NCBI Taxonomy" id="2789015"/>
    <lineage>
        <taxon>Bacteria</taxon>
        <taxon>Candidatus Absconditibacteriota</taxon>
        <taxon>Vampirococcus</taxon>
    </lineage>
</organism>
<evidence type="ECO:0008006" key="4">
    <source>
        <dbReference type="Google" id="ProtNLM"/>
    </source>
</evidence>
<protein>
    <recommendedName>
        <fullName evidence="4">Peptidase C39-like domain-containing protein</fullName>
    </recommendedName>
</protein>